<proteinExistence type="predicted"/>
<feature type="compositionally biased region" description="Low complexity" evidence="1">
    <location>
        <begin position="134"/>
        <end position="152"/>
    </location>
</feature>
<dbReference type="EMBL" id="CP126970">
    <property type="protein sequence ID" value="WIM69490.1"/>
    <property type="molecule type" value="Genomic_DNA"/>
</dbReference>
<protein>
    <submittedName>
        <fullName evidence="2">DUF937 domain-containing protein</fullName>
    </submittedName>
</protein>
<dbReference type="Proteomes" id="UP001238805">
    <property type="component" value="Chromosome"/>
</dbReference>
<accession>A0ABY8VL16</accession>
<dbReference type="RefSeq" id="WP_284874084.1">
    <property type="nucleotide sequence ID" value="NZ_CP126970.1"/>
</dbReference>
<name>A0ABY8VL16_9CORY</name>
<reference evidence="2 3" key="1">
    <citation type="submission" date="2023-05" db="EMBL/GenBank/DDBJ databases">
        <title>Corynebacterium suedekumii sp. nov. and Corynebacterium breve sp. nov. isolated from raw cow's milk.</title>
        <authorList>
            <person name="Baer M.K."/>
            <person name="Mehl L."/>
            <person name="Hellmuth R."/>
            <person name="Marke G."/>
            <person name="Lipski A."/>
        </authorList>
    </citation>
    <scope>NUCLEOTIDE SEQUENCE [LARGE SCALE GENOMIC DNA]</scope>
    <source>
        <strain evidence="2 3">LM112</strain>
    </source>
</reference>
<keyword evidence="3" id="KW-1185">Reference proteome</keyword>
<evidence type="ECO:0000313" key="2">
    <source>
        <dbReference type="EMBL" id="WIM69490.1"/>
    </source>
</evidence>
<dbReference type="Pfam" id="PF06078">
    <property type="entry name" value="DUF937"/>
    <property type="match status" value="1"/>
</dbReference>
<gene>
    <name evidence="2" type="ORF">QP029_09540</name>
</gene>
<evidence type="ECO:0000256" key="1">
    <source>
        <dbReference type="SAM" id="MobiDB-lite"/>
    </source>
</evidence>
<feature type="region of interest" description="Disordered" evidence="1">
    <location>
        <begin position="132"/>
        <end position="152"/>
    </location>
</feature>
<sequence>MTNNINQLLSSLPIDRIAKQLGEDPTQVRQAAENVLPALLMGMGANAKDPAGRDSLASAVDQHDPSLVEGEVDVDAINTNDGQKIAHHVFGAQEDQVVSQLGGLGGGSSLVRKLLPILAPIVMSWLAGQLQQRTGGTKPQTQQTPTPSSKGGLLEQILGQVLGGAGGAQQQSPGMGGIFGELLGGLLGGGRR</sequence>
<dbReference type="InterPro" id="IPR009282">
    <property type="entry name" value="DUF937"/>
</dbReference>
<organism evidence="2 3">
    <name type="scientific">Corynebacterium suedekumii</name>
    <dbReference type="NCBI Taxonomy" id="3049801"/>
    <lineage>
        <taxon>Bacteria</taxon>
        <taxon>Bacillati</taxon>
        <taxon>Actinomycetota</taxon>
        <taxon>Actinomycetes</taxon>
        <taxon>Mycobacteriales</taxon>
        <taxon>Corynebacteriaceae</taxon>
        <taxon>Corynebacterium</taxon>
    </lineage>
</organism>
<evidence type="ECO:0000313" key="3">
    <source>
        <dbReference type="Proteomes" id="UP001238805"/>
    </source>
</evidence>